<evidence type="ECO:0000313" key="1">
    <source>
        <dbReference type="EMBL" id="VAX27409.1"/>
    </source>
</evidence>
<name>A0A3B1CB25_9ZZZZ</name>
<protein>
    <submittedName>
        <fullName evidence="1">Uncharacterized protein</fullName>
    </submittedName>
</protein>
<accession>A0A3B1CB25</accession>
<reference evidence="1" key="1">
    <citation type="submission" date="2018-06" db="EMBL/GenBank/DDBJ databases">
        <authorList>
            <person name="Zhirakovskaya E."/>
        </authorList>
    </citation>
    <scope>NUCLEOTIDE SEQUENCE</scope>
</reference>
<proteinExistence type="predicted"/>
<dbReference type="EMBL" id="UOGD01000380">
    <property type="protein sequence ID" value="VAX27409.1"/>
    <property type="molecule type" value="Genomic_DNA"/>
</dbReference>
<gene>
    <name evidence="1" type="ORF">MNBD_IGNAVI01-70</name>
</gene>
<dbReference type="AlphaFoldDB" id="A0A3B1CB25"/>
<organism evidence="1">
    <name type="scientific">hydrothermal vent metagenome</name>
    <dbReference type="NCBI Taxonomy" id="652676"/>
    <lineage>
        <taxon>unclassified sequences</taxon>
        <taxon>metagenomes</taxon>
        <taxon>ecological metagenomes</taxon>
    </lineage>
</organism>
<sequence>MNKTLNILILLFLILLVFTSCKESVNEPLQPNKAPDTEIFLFPDNPDSLNQQKSRLSVHWWGDDPDGLVLGYYFRWVGVSPTWNFTPKNDSIFSLPIGSADTIYTFEVMAVDQEGNKKYDQSVIWNDEDIGPEPFIDENGNGIWDEGEFYYDIGMIDPTPATQKFPIKNSSPEIEWNKSSVLPPETFPVITVAWDATDLDGEESILNINLSLNDTTTFVALPGYVRIVTLRIKDADAAEPEMEILINGSDQNIFDETLKGIKLDANNKLFVQATDISGSSSSYIALPDTGLTWYVKKPKGDILIIDDYEGGENATQFYNDVFSSVSNGELAGKFDVMDIEKTQLPFANITFLETMKLFKYIYWYSDSSPSLELTSSVTQDYIKTGGKIFYSFTLQESSSTFEYDLATIQSFLPIDGFGEETPVSFLFLGANVLPTSDFSDYPQLRTSSTISFVRTYIPSSLTAKTVHNISSSQINGVMSLINNSKELFFIGLPLHQCNGIDGTVQQLIEKVFIDEFGLTL</sequence>
<dbReference type="PROSITE" id="PS51257">
    <property type="entry name" value="PROKAR_LIPOPROTEIN"/>
    <property type="match status" value="1"/>
</dbReference>